<accession>A0ABU8FAH9</accession>
<keyword evidence="3" id="KW-1185">Reference proteome</keyword>
<name>A0ABU8FAH9_9BACI</name>
<protein>
    <recommendedName>
        <fullName evidence="4">Lipoprotein</fullName>
    </recommendedName>
</protein>
<evidence type="ECO:0000313" key="2">
    <source>
        <dbReference type="EMBL" id="MEI4771995.1"/>
    </source>
</evidence>
<evidence type="ECO:0000256" key="1">
    <source>
        <dbReference type="SAM" id="SignalP"/>
    </source>
</evidence>
<sequence>MKKITVIIFSLLLLVGCSQSNVQQNTKLEESIHSIVEDKNISEININSLTNFDWDKAFLFAPYTTQESIEEQLGVDFKDPSKIDIRDDIYLLVFLNGKKVVHYAEVNRQQYDFSIGEKEYLTPSNDSINIDR</sequence>
<dbReference type="RefSeq" id="WP_336499544.1">
    <property type="nucleotide sequence ID" value="NZ_JBAWSY010000037.1"/>
</dbReference>
<keyword evidence="1" id="KW-0732">Signal</keyword>
<gene>
    <name evidence="2" type="ORF">WAX74_20575</name>
</gene>
<reference evidence="2 3" key="1">
    <citation type="submission" date="2024-01" db="EMBL/GenBank/DDBJ databases">
        <title>Seven novel Bacillus-like species.</title>
        <authorList>
            <person name="Liu G."/>
        </authorList>
    </citation>
    <scope>NUCLEOTIDE SEQUENCE [LARGE SCALE GENOMIC DNA]</scope>
    <source>
        <strain evidence="2 3">FJAT-51614</strain>
    </source>
</reference>
<organism evidence="2 3">
    <name type="scientific">Psychrobacillus mangrovi</name>
    <dbReference type="NCBI Taxonomy" id="3117745"/>
    <lineage>
        <taxon>Bacteria</taxon>
        <taxon>Bacillati</taxon>
        <taxon>Bacillota</taxon>
        <taxon>Bacilli</taxon>
        <taxon>Bacillales</taxon>
        <taxon>Bacillaceae</taxon>
        <taxon>Psychrobacillus</taxon>
    </lineage>
</organism>
<proteinExistence type="predicted"/>
<dbReference type="Proteomes" id="UP001364890">
    <property type="component" value="Unassembled WGS sequence"/>
</dbReference>
<feature type="signal peptide" evidence="1">
    <location>
        <begin position="1"/>
        <end position="22"/>
    </location>
</feature>
<evidence type="ECO:0000313" key="3">
    <source>
        <dbReference type="Proteomes" id="UP001364890"/>
    </source>
</evidence>
<dbReference type="PROSITE" id="PS51257">
    <property type="entry name" value="PROKAR_LIPOPROTEIN"/>
    <property type="match status" value="1"/>
</dbReference>
<feature type="chain" id="PRO_5047377708" description="Lipoprotein" evidence="1">
    <location>
        <begin position="23"/>
        <end position="132"/>
    </location>
</feature>
<dbReference type="EMBL" id="JBAWSY010000037">
    <property type="protein sequence ID" value="MEI4771995.1"/>
    <property type="molecule type" value="Genomic_DNA"/>
</dbReference>
<comment type="caution">
    <text evidence="2">The sequence shown here is derived from an EMBL/GenBank/DDBJ whole genome shotgun (WGS) entry which is preliminary data.</text>
</comment>
<evidence type="ECO:0008006" key="4">
    <source>
        <dbReference type="Google" id="ProtNLM"/>
    </source>
</evidence>